<gene>
    <name evidence="2" type="ORF">GU920_12860</name>
</gene>
<comment type="caution">
    <text evidence="2">The sequence shown here is derived from an EMBL/GenBank/DDBJ whole genome shotgun (WGS) entry which is preliminary data.</text>
</comment>
<evidence type="ECO:0000256" key="1">
    <source>
        <dbReference type="SAM" id="MobiDB-lite"/>
    </source>
</evidence>
<accession>A0ABW9Y776</accession>
<dbReference type="EMBL" id="JAAATW010000003">
    <property type="protein sequence ID" value="NBE08430.1"/>
    <property type="molecule type" value="Genomic_DNA"/>
</dbReference>
<protein>
    <submittedName>
        <fullName evidence="2">Uncharacterized protein</fullName>
    </submittedName>
</protein>
<evidence type="ECO:0000313" key="2">
    <source>
        <dbReference type="EMBL" id="NBE08430.1"/>
    </source>
</evidence>
<sequence>MTAQPQEDDADDVARSAETAEPAGEQAYFDQALFDLHYHLLAVRVQGLPPLPNPEDYGITVDHLGNVTRIESRA</sequence>
<proteinExistence type="predicted"/>
<name>A0ABW9Y776_9RHOB</name>
<reference evidence="3" key="1">
    <citation type="submission" date="2020-01" db="EMBL/GenBank/DDBJ databases">
        <title>Sphingomonas sp. strain CSW-10.</title>
        <authorList>
            <person name="Chen W.-M."/>
        </authorList>
    </citation>
    <scope>NUCLEOTIDE SEQUENCE [LARGE SCALE GENOMIC DNA]</scope>
    <source>
        <strain evidence="3">CCP-1</strain>
    </source>
</reference>
<evidence type="ECO:0000313" key="3">
    <source>
        <dbReference type="Proteomes" id="UP001517376"/>
    </source>
</evidence>
<dbReference type="RefSeq" id="WP_161767491.1">
    <property type="nucleotide sequence ID" value="NZ_JAAATW010000003.1"/>
</dbReference>
<keyword evidence="3" id="KW-1185">Reference proteome</keyword>
<feature type="region of interest" description="Disordered" evidence="1">
    <location>
        <begin position="1"/>
        <end position="24"/>
    </location>
</feature>
<feature type="compositionally biased region" description="Acidic residues" evidence="1">
    <location>
        <begin position="1"/>
        <end position="11"/>
    </location>
</feature>
<organism evidence="2 3">
    <name type="scientific">Paragemmobacter ruber</name>
    <dbReference type="NCBI Taxonomy" id="1985673"/>
    <lineage>
        <taxon>Bacteria</taxon>
        <taxon>Pseudomonadati</taxon>
        <taxon>Pseudomonadota</taxon>
        <taxon>Alphaproteobacteria</taxon>
        <taxon>Rhodobacterales</taxon>
        <taxon>Paracoccaceae</taxon>
        <taxon>Paragemmobacter</taxon>
    </lineage>
</organism>
<dbReference type="Proteomes" id="UP001517376">
    <property type="component" value="Unassembled WGS sequence"/>
</dbReference>